<feature type="domain" description="Arf-GAP" evidence="6">
    <location>
        <begin position="12"/>
        <end position="131"/>
    </location>
</feature>
<proteinExistence type="predicted"/>
<dbReference type="PRINTS" id="PR00405">
    <property type="entry name" value="REVINTRACTNG"/>
</dbReference>
<dbReference type="SMART" id="SM00105">
    <property type="entry name" value="ArfGap"/>
    <property type="match status" value="1"/>
</dbReference>
<evidence type="ECO:0000256" key="2">
    <source>
        <dbReference type="ARBA" id="ARBA00022771"/>
    </source>
</evidence>
<keyword evidence="2 4" id="KW-0863">Zinc-finger</keyword>
<dbReference type="FunFam" id="1.10.220.150:FF:000005">
    <property type="entry name" value="Arf-GAP domain and FG repeat-containing protein 1"/>
    <property type="match status" value="1"/>
</dbReference>
<keyword evidence="3" id="KW-0862">Zinc</keyword>
<feature type="region of interest" description="Disordered" evidence="5">
    <location>
        <begin position="127"/>
        <end position="161"/>
    </location>
</feature>
<reference evidence="7" key="1">
    <citation type="submission" date="2023-03" db="EMBL/GenBank/DDBJ databases">
        <title>Chromosome-scale reference genome and RAD-based genetic map of yellow starthistle (Centaurea solstitialis) reveal putative structural variation and QTLs associated with invader traits.</title>
        <authorList>
            <person name="Reatini B."/>
            <person name="Cang F.A."/>
            <person name="Jiang Q."/>
            <person name="Mckibben M.T.W."/>
            <person name="Barker M.S."/>
            <person name="Rieseberg L.H."/>
            <person name="Dlugosch K.M."/>
        </authorList>
    </citation>
    <scope>NUCLEOTIDE SEQUENCE</scope>
    <source>
        <strain evidence="7">CAN-66</strain>
        <tissue evidence="7">Leaf</tissue>
    </source>
</reference>
<feature type="non-terminal residue" evidence="7">
    <location>
        <position position="1"/>
    </location>
</feature>
<feature type="region of interest" description="Disordered" evidence="5">
    <location>
        <begin position="316"/>
        <end position="347"/>
    </location>
</feature>
<dbReference type="Proteomes" id="UP001172457">
    <property type="component" value="Chromosome 5"/>
</dbReference>
<feature type="compositionally biased region" description="Low complexity" evidence="5">
    <location>
        <begin position="150"/>
        <end position="161"/>
    </location>
</feature>
<dbReference type="InterPro" id="IPR001164">
    <property type="entry name" value="ArfGAP_dom"/>
</dbReference>
<evidence type="ECO:0000256" key="1">
    <source>
        <dbReference type="ARBA" id="ARBA00022723"/>
    </source>
</evidence>
<gene>
    <name evidence="7" type="ORF">OSB04_020586</name>
</gene>
<dbReference type="InterPro" id="IPR044820">
    <property type="entry name" value="AGD14-like"/>
</dbReference>
<accession>A0AA38T062</accession>
<dbReference type="Pfam" id="PF01412">
    <property type="entry name" value="ArfGap"/>
    <property type="match status" value="1"/>
</dbReference>
<dbReference type="CDD" id="cd08838">
    <property type="entry name" value="ArfGap_AGFG"/>
    <property type="match status" value="1"/>
</dbReference>
<sequence length="685" mass="75124">MSSSRKEEERNEKIIRGLMKLPPNRRCINCNSLGPQYVCTNFWTFICMTCSGIHREFTHRVKSVSMSKFTSQEVEALQEGGNQRARETFLKDWDPRGQRLPDNSNVDKVREFIKSVYVDKKFFASKASGKPPRDALNTRNLEDETRRASSYHSYSQSPPYDYQYEERRYGKQAPALTKKPGSDRGMFRFLSTSRLSDHVQEDGFANEVPNARASDFSVSSVGDPFRSDTQSPTGQRDLGFSSPKRDPDQREVQGKTSKRWKTEEHPSGSSSGRYALVTGSSGCTVQLSVDDMGLRSVDSSESGKFDGLDLFSLPYAPQSTAPPAPEQSVATQHNKDSTLPSVSHPSESGKFDGLDLFSAPYAPQSTTHAPSAVDLFELSTTSSALSTNTPQPPQNQQFHAFEPSSLDLFAVMPQQQSSETLKDETPGAIAQENQGWATFDMPWHAEPSQGSIAVSETSTSDESLGKFDQGLSADKSSPWSFHQDFSAGGPSSFVHNPWHGGSHDHGDPLNAKNNQAWSSFEESTTSFKSIYTNSSEQVPVQDSAVADAYLSWGMSEVSTSLEITNFNLKEADFDTAPAVGSLDSSVALPAMDGAQSHGVDTKSRNPFDLPSDADLESSNIFLDMSSLQSAMPNHSISTPWFPESPAIPYTAGKSQDALLYIPGQPPSMQIQAVNIPRQTPPTTKP</sequence>
<evidence type="ECO:0000256" key="5">
    <source>
        <dbReference type="SAM" id="MobiDB-lite"/>
    </source>
</evidence>
<protein>
    <recommendedName>
        <fullName evidence="6">Arf-GAP domain-containing protein</fullName>
    </recommendedName>
</protein>
<dbReference type="GO" id="GO:0008270">
    <property type="term" value="F:zinc ion binding"/>
    <property type="evidence" value="ECO:0007669"/>
    <property type="project" value="UniProtKB-KW"/>
</dbReference>
<keyword evidence="8" id="KW-1185">Reference proteome</keyword>
<dbReference type="PANTHER" id="PTHR46085">
    <property type="entry name" value="ARFGAP/RECO-RELATED"/>
    <property type="match status" value="1"/>
</dbReference>
<evidence type="ECO:0000259" key="6">
    <source>
        <dbReference type="PROSITE" id="PS50115"/>
    </source>
</evidence>
<dbReference type="EMBL" id="JARYMX010000005">
    <property type="protein sequence ID" value="KAJ9548043.1"/>
    <property type="molecule type" value="Genomic_DNA"/>
</dbReference>
<dbReference type="PANTHER" id="PTHR46085:SF4">
    <property type="entry name" value="ADP-RIBOSYLATION FACTOR GTPASE-ACTIVATING PROTEIN AGD14-RELATED"/>
    <property type="match status" value="1"/>
</dbReference>
<evidence type="ECO:0000256" key="4">
    <source>
        <dbReference type="PROSITE-ProRule" id="PRU00288"/>
    </source>
</evidence>
<dbReference type="InterPro" id="IPR038508">
    <property type="entry name" value="ArfGAP_dom_sf"/>
</dbReference>
<dbReference type="InterPro" id="IPR037278">
    <property type="entry name" value="ARFGAP/RecO"/>
</dbReference>
<dbReference type="Gene3D" id="1.10.220.150">
    <property type="entry name" value="Arf GTPase activating protein"/>
    <property type="match status" value="1"/>
</dbReference>
<evidence type="ECO:0000313" key="8">
    <source>
        <dbReference type="Proteomes" id="UP001172457"/>
    </source>
</evidence>
<name>A0AA38T062_9ASTR</name>
<dbReference type="GO" id="GO:0005096">
    <property type="term" value="F:GTPase activator activity"/>
    <property type="evidence" value="ECO:0007669"/>
    <property type="project" value="InterPro"/>
</dbReference>
<evidence type="ECO:0000256" key="3">
    <source>
        <dbReference type="ARBA" id="ARBA00022833"/>
    </source>
</evidence>
<feature type="compositionally biased region" description="Polar residues" evidence="5">
    <location>
        <begin position="328"/>
        <end position="346"/>
    </location>
</feature>
<keyword evidence="1" id="KW-0479">Metal-binding</keyword>
<evidence type="ECO:0000313" key="7">
    <source>
        <dbReference type="EMBL" id="KAJ9548043.1"/>
    </source>
</evidence>
<organism evidence="7 8">
    <name type="scientific">Centaurea solstitialis</name>
    <name type="common">yellow star-thistle</name>
    <dbReference type="NCBI Taxonomy" id="347529"/>
    <lineage>
        <taxon>Eukaryota</taxon>
        <taxon>Viridiplantae</taxon>
        <taxon>Streptophyta</taxon>
        <taxon>Embryophyta</taxon>
        <taxon>Tracheophyta</taxon>
        <taxon>Spermatophyta</taxon>
        <taxon>Magnoliopsida</taxon>
        <taxon>eudicotyledons</taxon>
        <taxon>Gunneridae</taxon>
        <taxon>Pentapetalae</taxon>
        <taxon>asterids</taxon>
        <taxon>campanulids</taxon>
        <taxon>Asterales</taxon>
        <taxon>Asteraceae</taxon>
        <taxon>Carduoideae</taxon>
        <taxon>Cardueae</taxon>
        <taxon>Centaureinae</taxon>
        <taxon>Centaurea</taxon>
    </lineage>
</organism>
<feature type="compositionally biased region" description="Polar residues" evidence="5">
    <location>
        <begin position="267"/>
        <end position="276"/>
    </location>
</feature>
<dbReference type="PROSITE" id="PS50115">
    <property type="entry name" value="ARFGAP"/>
    <property type="match status" value="1"/>
</dbReference>
<feature type="compositionally biased region" description="Basic and acidic residues" evidence="5">
    <location>
        <begin position="243"/>
        <end position="253"/>
    </location>
</feature>
<dbReference type="AlphaFoldDB" id="A0AA38T062"/>
<dbReference type="SUPFAM" id="SSF57863">
    <property type="entry name" value="ArfGap/RecO-like zinc finger"/>
    <property type="match status" value="1"/>
</dbReference>
<feature type="region of interest" description="Disordered" evidence="5">
    <location>
        <begin position="215"/>
        <end position="276"/>
    </location>
</feature>
<comment type="caution">
    <text evidence="7">The sequence shown here is derived from an EMBL/GenBank/DDBJ whole genome shotgun (WGS) entry which is preliminary data.</text>
</comment>